<feature type="coiled-coil region" evidence="2">
    <location>
        <begin position="420"/>
        <end position="447"/>
    </location>
</feature>
<accession>A0A1E5RNP8</accession>
<dbReference type="STRING" id="56408.A0A1E5RNP8"/>
<dbReference type="AlphaFoldDB" id="A0A1E5RNP8"/>
<sequence>MTYTADRSLSPLPVHSLNDAKIQIEPEPYDSESSFGKDIPIAIDFGTYSVKAGYTNKPMPSHDFSTLLSRWRDRKAKATYTFIGNDTDLDPSIKSQSKSPYDGSFITNWDYVEEILEYTFDHLSVQGSGGVPNPILMTEKLAAIAQQRSNWYQLLFECFEVPKVTFGIDSLYSFYQNTSTGNDTGLVIGSGHEETDVIPVINGKGVIQESKRLNWGGAQSVDYLSNLLTLKYPYFPDKLSNYQFESMYKDFSYISPNYHEEINNVLELDNLESKDIVVESPFQEVLLPTKTEEELAAQAERKKQLAKKLQEQARVKRQEKLIQKQEEYEYYSEVREKWKSLPKAALLKELTSAGFDDEADFKKYVSGLEKALARARQQEDDENDGPEEPEQEPQFELVDIPDTELNEDQIKEKRKQRLMKANFEARKRMKEEKLKRLQEKEEAERRDMEWRKSNLKEWVHDKRSKLAVLLKSRKDKLKMKEDMKDRKSAASQMRMKNLASLADDVAIGNKRTRQQATIDNDPNDTFGTNDDDWAVYRDVASNPELLDEILDEEYKKILELEQALLEHDPNFTEEDTVDAQYDWRKSTLHLFLRGPRPHDSEDPHEQHQLHLNVERIRVPEVLFQPSIAGLDQAGISELSKRVLLGKFGARSNQLSEVTKRMAQNVLLTGGNTKIKGLRERVVKEFTEFLPVGTKLHVYNASNPELDAWRGMKKYAESTDYQNSFVTKKQYEELGSDYIKEHKLGNIKYYD</sequence>
<name>A0A1E5RNP8_9ASCO</name>
<reference evidence="5" key="1">
    <citation type="journal article" date="2016" name="Genome Announc.">
        <title>Genome sequences of three species of Hanseniaspora isolated from spontaneous wine fermentations.</title>
        <authorList>
            <person name="Sternes P.R."/>
            <person name="Lee D."/>
            <person name="Kutyna D.R."/>
            <person name="Borneman A.R."/>
        </authorList>
    </citation>
    <scope>NUCLEOTIDE SEQUENCE [LARGE SCALE GENOMIC DNA]</scope>
    <source>
        <strain evidence="5">AWRI3579</strain>
    </source>
</reference>
<dbReference type="Gene3D" id="3.90.640.10">
    <property type="entry name" value="Actin, Chain A, domain 4"/>
    <property type="match status" value="2"/>
</dbReference>
<dbReference type="Proteomes" id="UP000095728">
    <property type="component" value="Unassembled WGS sequence"/>
</dbReference>
<dbReference type="SUPFAM" id="SSF53067">
    <property type="entry name" value="Actin-like ATPase domain"/>
    <property type="match status" value="2"/>
</dbReference>
<dbReference type="FunCoup" id="A0A1E5RNP8">
    <property type="interactions" value="751"/>
</dbReference>
<evidence type="ECO:0000256" key="2">
    <source>
        <dbReference type="SAM" id="Coils"/>
    </source>
</evidence>
<dbReference type="Gene3D" id="3.30.420.40">
    <property type="match status" value="4"/>
</dbReference>
<feature type="coiled-coil region" evidence="2">
    <location>
        <begin position="292"/>
        <end position="326"/>
    </location>
</feature>
<proteinExistence type="inferred from homology"/>
<dbReference type="Gene3D" id="2.30.36.70">
    <property type="entry name" value="Actin, Chain A, domain 2"/>
    <property type="match status" value="1"/>
</dbReference>
<comment type="similarity">
    <text evidence="1">Belongs to the actin family.</text>
</comment>
<dbReference type="PANTHER" id="PTHR11937">
    <property type="entry name" value="ACTIN"/>
    <property type="match status" value="1"/>
</dbReference>
<dbReference type="InterPro" id="IPR004000">
    <property type="entry name" value="Actin"/>
</dbReference>
<dbReference type="SMART" id="SM00268">
    <property type="entry name" value="ACTIN"/>
    <property type="match status" value="1"/>
</dbReference>
<evidence type="ECO:0000313" key="5">
    <source>
        <dbReference type="Proteomes" id="UP000095728"/>
    </source>
</evidence>
<feature type="region of interest" description="Disordered" evidence="3">
    <location>
        <begin position="373"/>
        <end position="395"/>
    </location>
</feature>
<dbReference type="Pfam" id="PF00022">
    <property type="entry name" value="Actin"/>
    <property type="match status" value="2"/>
</dbReference>
<evidence type="ECO:0000313" key="4">
    <source>
        <dbReference type="EMBL" id="OEJ88494.1"/>
    </source>
</evidence>
<dbReference type="InterPro" id="IPR043129">
    <property type="entry name" value="ATPase_NBD"/>
</dbReference>
<organism evidence="4 5">
    <name type="scientific">Hanseniaspora osmophila</name>
    <dbReference type="NCBI Taxonomy" id="56408"/>
    <lineage>
        <taxon>Eukaryota</taxon>
        <taxon>Fungi</taxon>
        <taxon>Dikarya</taxon>
        <taxon>Ascomycota</taxon>
        <taxon>Saccharomycotina</taxon>
        <taxon>Saccharomycetes</taxon>
        <taxon>Saccharomycodales</taxon>
        <taxon>Saccharomycodaceae</taxon>
        <taxon>Hanseniaspora</taxon>
    </lineage>
</organism>
<feature type="compositionally biased region" description="Acidic residues" evidence="3">
    <location>
        <begin position="379"/>
        <end position="395"/>
    </location>
</feature>
<comment type="caution">
    <text evidence="4">The sequence shown here is derived from an EMBL/GenBank/DDBJ whole genome shotgun (WGS) entry which is preliminary data.</text>
</comment>
<dbReference type="EMBL" id="LPNM01000005">
    <property type="protein sequence ID" value="OEJ88494.1"/>
    <property type="molecule type" value="Genomic_DNA"/>
</dbReference>
<gene>
    <name evidence="4" type="ORF">AWRI3579_g813</name>
</gene>
<evidence type="ECO:0000256" key="1">
    <source>
        <dbReference type="RuleBase" id="RU000487"/>
    </source>
</evidence>
<dbReference type="InParanoid" id="A0A1E5RNP8"/>
<dbReference type="CDD" id="cd10211">
    <property type="entry name" value="ASKHA_NBD_Arp5"/>
    <property type="match status" value="1"/>
</dbReference>
<dbReference type="OrthoDB" id="7340501at2759"/>
<dbReference type="FunFam" id="3.30.420.40:FF:000058">
    <property type="entry name" value="Putative actin-related protein 5"/>
    <property type="match status" value="1"/>
</dbReference>
<evidence type="ECO:0000256" key="3">
    <source>
        <dbReference type="SAM" id="MobiDB-lite"/>
    </source>
</evidence>
<protein>
    <submittedName>
        <fullName evidence="4">Actin-related protein 5</fullName>
    </submittedName>
</protein>
<keyword evidence="5" id="KW-1185">Reference proteome</keyword>
<keyword evidence="2" id="KW-0175">Coiled coil</keyword>